<gene>
    <name evidence="2" type="ORF">B0T11DRAFT_113376</name>
</gene>
<dbReference type="OrthoDB" id="2537141at2759"/>
<evidence type="ECO:0000256" key="1">
    <source>
        <dbReference type="SAM" id="MobiDB-lite"/>
    </source>
</evidence>
<evidence type="ECO:0000313" key="2">
    <source>
        <dbReference type="EMBL" id="KAH7359222.1"/>
    </source>
</evidence>
<feature type="compositionally biased region" description="Basic residues" evidence="1">
    <location>
        <begin position="1"/>
        <end position="18"/>
    </location>
</feature>
<evidence type="ECO:0000313" key="3">
    <source>
        <dbReference type="Proteomes" id="UP000813385"/>
    </source>
</evidence>
<accession>A0A8K0TEP3</accession>
<feature type="compositionally biased region" description="Basic and acidic residues" evidence="1">
    <location>
        <begin position="216"/>
        <end position="237"/>
    </location>
</feature>
<dbReference type="Proteomes" id="UP000813385">
    <property type="component" value="Unassembled WGS sequence"/>
</dbReference>
<dbReference type="EMBL" id="JAGPXD010000004">
    <property type="protein sequence ID" value="KAH7359222.1"/>
    <property type="molecule type" value="Genomic_DNA"/>
</dbReference>
<feature type="region of interest" description="Disordered" evidence="1">
    <location>
        <begin position="1"/>
        <end position="158"/>
    </location>
</feature>
<feature type="region of interest" description="Disordered" evidence="1">
    <location>
        <begin position="212"/>
        <end position="354"/>
    </location>
</feature>
<feature type="compositionally biased region" description="Basic and acidic residues" evidence="1">
    <location>
        <begin position="244"/>
        <end position="259"/>
    </location>
</feature>
<protein>
    <submittedName>
        <fullName evidence="2">Uncharacterized protein</fullName>
    </submittedName>
</protein>
<proteinExistence type="predicted"/>
<name>A0A8K0TEP3_9PEZI</name>
<reference evidence="2" key="1">
    <citation type="journal article" date="2021" name="Nat. Commun.">
        <title>Genetic determinants of endophytism in the Arabidopsis root mycobiome.</title>
        <authorList>
            <person name="Mesny F."/>
            <person name="Miyauchi S."/>
            <person name="Thiergart T."/>
            <person name="Pickel B."/>
            <person name="Atanasova L."/>
            <person name="Karlsson M."/>
            <person name="Huettel B."/>
            <person name="Barry K.W."/>
            <person name="Haridas S."/>
            <person name="Chen C."/>
            <person name="Bauer D."/>
            <person name="Andreopoulos W."/>
            <person name="Pangilinan J."/>
            <person name="LaButti K."/>
            <person name="Riley R."/>
            <person name="Lipzen A."/>
            <person name="Clum A."/>
            <person name="Drula E."/>
            <person name="Henrissat B."/>
            <person name="Kohler A."/>
            <person name="Grigoriev I.V."/>
            <person name="Martin F.M."/>
            <person name="Hacquard S."/>
        </authorList>
    </citation>
    <scope>NUCLEOTIDE SEQUENCE</scope>
    <source>
        <strain evidence="2">MPI-CAGE-AT-0016</strain>
    </source>
</reference>
<feature type="region of interest" description="Disordered" evidence="1">
    <location>
        <begin position="370"/>
        <end position="533"/>
    </location>
</feature>
<comment type="caution">
    <text evidence="2">The sequence shown here is derived from an EMBL/GenBank/DDBJ whole genome shotgun (WGS) entry which is preliminary data.</text>
</comment>
<feature type="compositionally biased region" description="Basic and acidic residues" evidence="1">
    <location>
        <begin position="298"/>
        <end position="309"/>
    </location>
</feature>
<sequence length="679" mass="76175">MTTSRRHRRTRSPKKPPKLRRDERQATATDVPEEAERAPYGTVDGDALVRGWLAQMGDKREARSRSRHQHDESRQGDKPEIPASGRKRKRSASLPPSPRQPSSPVQEDAAAQSRYEKRPRHKTREDRYEPRNDPPDRPVTRTIEKKGQHRRRTEEPVRKRLATARDVIENFAPDSILKDRLTLQPATTPGLFQNGHASGTKQPADLAFNSMNFLSRPRERKPARQPKDTGKKEREVQELSAFFRGEHELVRRQSGERPGSRGRINTPASGPEAGRGHESATPVRSPVTTYMSCYPSVAREDQRDGDHRGLGHGQAEPHRSRRVAHPDITAKETHEAHEDKPKYQRQISLPSSRRHIIRYQDKGVMALESEILSDGGPNKAQSMLINTQNERTESREKTNAPAQSDQACQVDAETSITKQPVVDQMEGDTSGDAHDPANQVDAGPESTTAAEDTEKLPPTRSSSPEYIESLKKVVSGKTTSQSARSRAHPATQGMPPGEAAEQRSCIAAPNSDQQMPLPDVQDKPQAAASSTSDTWIAHGEARLEPQAGLAYDFGAFGPQAYYQEHAMHTMHPEQPQYHQYDTTNSLISRVDRELARDAAVERLSRQMNREEADYHHYAAATLEQDDWDESFIHHYGEDMGGQDLQGHEQYQWTDGLVVAALDQPETGGASTFWRPNMFM</sequence>
<feature type="compositionally biased region" description="Polar residues" evidence="1">
    <location>
        <begin position="379"/>
        <end position="389"/>
    </location>
</feature>
<dbReference type="AlphaFoldDB" id="A0A8K0TEP3"/>
<feature type="compositionally biased region" description="Basic and acidic residues" evidence="1">
    <location>
        <begin position="324"/>
        <end position="342"/>
    </location>
</feature>
<feature type="compositionally biased region" description="Polar residues" evidence="1">
    <location>
        <begin position="400"/>
        <end position="418"/>
    </location>
</feature>
<feature type="compositionally biased region" description="Basic and acidic residues" evidence="1">
    <location>
        <begin position="57"/>
        <end position="80"/>
    </location>
</feature>
<keyword evidence="3" id="KW-1185">Reference proteome</keyword>
<feature type="compositionally biased region" description="Basic and acidic residues" evidence="1">
    <location>
        <begin position="123"/>
        <end position="158"/>
    </location>
</feature>
<organism evidence="2 3">
    <name type="scientific">Plectosphaerella cucumerina</name>
    <dbReference type="NCBI Taxonomy" id="40658"/>
    <lineage>
        <taxon>Eukaryota</taxon>
        <taxon>Fungi</taxon>
        <taxon>Dikarya</taxon>
        <taxon>Ascomycota</taxon>
        <taxon>Pezizomycotina</taxon>
        <taxon>Sordariomycetes</taxon>
        <taxon>Hypocreomycetidae</taxon>
        <taxon>Glomerellales</taxon>
        <taxon>Plectosphaerellaceae</taxon>
        <taxon>Plectosphaerella</taxon>
    </lineage>
</organism>